<feature type="compositionally biased region" description="Basic and acidic residues" evidence="1">
    <location>
        <begin position="311"/>
        <end position="340"/>
    </location>
</feature>
<dbReference type="PRINTS" id="PR01217">
    <property type="entry name" value="PRICHEXTENSN"/>
</dbReference>
<dbReference type="AlphaFoldDB" id="A0A0C9VPJ7"/>
<sequence length="340" mass="36194">MPVRASLVGRSDGECESNSLPALSSEYLSVCETNLTLSQSKRHSRTPSAPRIDSPPRHTPPPQQPVPAPSPPNPTKPVQAPVPVPVIETPRDDLSPPPPPPPAAPAPTPTLPPTSATNGHTPSESTPSSPSTSARTLTPPPPQSQQLSQPIPPPLSSRTSTFKRIPPRTRTSSAPHSPSPLRPDYVPKSSTESIHRSPSISRQTTFRRLDSSAPQTPNASAKPLMSSPLARPPAHFASPKPVLAVPHSALPVSPSPSPSATPAAVSPVTSPPISTHSRIPSTSLPQSPSPTPRRSAAPYRPGFQAKGVYRPRTDEFLAARNSQREQGKIEERRLERRLEK</sequence>
<dbReference type="Proteomes" id="UP000054279">
    <property type="component" value="Unassembled WGS sequence"/>
</dbReference>
<name>A0A0C9VPJ7_SPHS4</name>
<evidence type="ECO:0000256" key="1">
    <source>
        <dbReference type="SAM" id="MobiDB-lite"/>
    </source>
</evidence>
<keyword evidence="3" id="KW-1185">Reference proteome</keyword>
<feature type="non-terminal residue" evidence="2">
    <location>
        <position position="340"/>
    </location>
</feature>
<accession>A0A0C9VPJ7</accession>
<evidence type="ECO:0000313" key="2">
    <source>
        <dbReference type="EMBL" id="KIJ44062.1"/>
    </source>
</evidence>
<dbReference type="HOGENOM" id="CLU_817761_0_0_1"/>
<feature type="compositionally biased region" description="Low complexity" evidence="1">
    <location>
        <begin position="260"/>
        <end position="301"/>
    </location>
</feature>
<organism evidence="2 3">
    <name type="scientific">Sphaerobolus stellatus (strain SS14)</name>
    <dbReference type="NCBI Taxonomy" id="990650"/>
    <lineage>
        <taxon>Eukaryota</taxon>
        <taxon>Fungi</taxon>
        <taxon>Dikarya</taxon>
        <taxon>Basidiomycota</taxon>
        <taxon>Agaricomycotina</taxon>
        <taxon>Agaricomycetes</taxon>
        <taxon>Phallomycetidae</taxon>
        <taxon>Geastrales</taxon>
        <taxon>Sphaerobolaceae</taxon>
        <taxon>Sphaerobolus</taxon>
    </lineage>
</organism>
<dbReference type="OrthoDB" id="166134at2759"/>
<feature type="region of interest" description="Disordered" evidence="1">
    <location>
        <begin position="1"/>
        <end position="20"/>
    </location>
</feature>
<feature type="compositionally biased region" description="Polar residues" evidence="1">
    <location>
        <begin position="188"/>
        <end position="219"/>
    </location>
</feature>
<dbReference type="EMBL" id="KN837119">
    <property type="protein sequence ID" value="KIJ44062.1"/>
    <property type="molecule type" value="Genomic_DNA"/>
</dbReference>
<protein>
    <submittedName>
        <fullName evidence="2">Uncharacterized protein</fullName>
    </submittedName>
</protein>
<proteinExistence type="predicted"/>
<evidence type="ECO:0000313" key="3">
    <source>
        <dbReference type="Proteomes" id="UP000054279"/>
    </source>
</evidence>
<reference evidence="2 3" key="1">
    <citation type="submission" date="2014-06" db="EMBL/GenBank/DDBJ databases">
        <title>Evolutionary Origins and Diversification of the Mycorrhizal Mutualists.</title>
        <authorList>
            <consortium name="DOE Joint Genome Institute"/>
            <consortium name="Mycorrhizal Genomics Consortium"/>
            <person name="Kohler A."/>
            <person name="Kuo A."/>
            <person name="Nagy L.G."/>
            <person name="Floudas D."/>
            <person name="Copeland A."/>
            <person name="Barry K.W."/>
            <person name="Cichocki N."/>
            <person name="Veneault-Fourrey C."/>
            <person name="LaButti K."/>
            <person name="Lindquist E.A."/>
            <person name="Lipzen A."/>
            <person name="Lundell T."/>
            <person name="Morin E."/>
            <person name="Murat C."/>
            <person name="Riley R."/>
            <person name="Ohm R."/>
            <person name="Sun H."/>
            <person name="Tunlid A."/>
            <person name="Henrissat B."/>
            <person name="Grigoriev I.V."/>
            <person name="Hibbett D.S."/>
            <person name="Martin F."/>
        </authorList>
    </citation>
    <scope>NUCLEOTIDE SEQUENCE [LARGE SCALE GENOMIC DNA]</scope>
    <source>
        <strain evidence="2 3">SS14</strain>
    </source>
</reference>
<feature type="compositionally biased region" description="Pro residues" evidence="1">
    <location>
        <begin position="57"/>
        <end position="84"/>
    </location>
</feature>
<feature type="region of interest" description="Disordered" evidence="1">
    <location>
        <begin position="36"/>
        <end position="340"/>
    </location>
</feature>
<feature type="compositionally biased region" description="Low complexity" evidence="1">
    <location>
        <begin position="113"/>
        <end position="137"/>
    </location>
</feature>
<gene>
    <name evidence="2" type="ORF">M422DRAFT_252555</name>
</gene>
<feature type="compositionally biased region" description="Pro residues" evidence="1">
    <location>
        <begin position="95"/>
        <end position="112"/>
    </location>
</feature>